<comment type="caution">
    <text evidence="1">The sequence shown here is derived from an EMBL/GenBank/DDBJ whole genome shotgun (WGS) entry which is preliminary data.</text>
</comment>
<accession>A0A3D9HV54</accession>
<name>A0A3D9HV54_9PROT</name>
<dbReference type="EMBL" id="QRDW01000001">
    <property type="protein sequence ID" value="RED53393.1"/>
    <property type="molecule type" value="Genomic_DNA"/>
</dbReference>
<evidence type="ECO:0000313" key="1">
    <source>
        <dbReference type="EMBL" id="RED53393.1"/>
    </source>
</evidence>
<evidence type="ECO:0000313" key="2">
    <source>
        <dbReference type="Proteomes" id="UP000256845"/>
    </source>
</evidence>
<reference evidence="1 2" key="1">
    <citation type="submission" date="2018-07" db="EMBL/GenBank/DDBJ databases">
        <title>Genomic Encyclopedia of Type Strains, Phase III (KMG-III): the genomes of soil and plant-associated and newly described type strains.</title>
        <authorList>
            <person name="Whitman W."/>
        </authorList>
    </citation>
    <scope>NUCLEOTIDE SEQUENCE [LARGE SCALE GENOMIC DNA]</scope>
    <source>
        <strain evidence="1 2">CECT 8488</strain>
    </source>
</reference>
<proteinExistence type="predicted"/>
<dbReference type="AlphaFoldDB" id="A0A3D9HV54"/>
<keyword evidence="2" id="KW-1185">Reference proteome</keyword>
<gene>
    <name evidence="1" type="ORF">DFP90_101181</name>
</gene>
<dbReference type="Proteomes" id="UP000256845">
    <property type="component" value="Unassembled WGS sequence"/>
</dbReference>
<sequence>MRNLVAVFTVIILTFASAGVTLAREAASYEQALNLAKELSEQDFNTATKETLRLKAVGLAHILNNFALNEAEVRAESKVAPPLAALSRPGEAPKPDILTQPAGETVALDQVPDAWFLGMMDAARRNMRDMIAELDQSSPQPERLRLLATMIYANLEKVSRPPAG</sequence>
<dbReference type="RefSeq" id="WP_147300897.1">
    <property type="nucleotide sequence ID" value="NZ_QRDW01000001.1"/>
</dbReference>
<organism evidence="1 2">
    <name type="scientific">Aestuariispira insulae</name>
    <dbReference type="NCBI Taxonomy" id="1461337"/>
    <lineage>
        <taxon>Bacteria</taxon>
        <taxon>Pseudomonadati</taxon>
        <taxon>Pseudomonadota</taxon>
        <taxon>Alphaproteobacteria</taxon>
        <taxon>Rhodospirillales</taxon>
        <taxon>Kiloniellaceae</taxon>
        <taxon>Aestuariispira</taxon>
    </lineage>
</organism>
<protein>
    <submittedName>
        <fullName evidence="1">Uncharacterized protein</fullName>
    </submittedName>
</protein>